<keyword evidence="4" id="KW-1185">Reference proteome</keyword>
<dbReference type="AlphaFoldDB" id="A0A2T8F4Y2"/>
<feature type="chain" id="PRO_5038335511" description="Dipeptidylpeptidase IV N-terminal domain-containing protein" evidence="2">
    <location>
        <begin position="21"/>
        <end position="200"/>
    </location>
</feature>
<evidence type="ECO:0000256" key="1">
    <source>
        <dbReference type="SAM" id="MobiDB-lite"/>
    </source>
</evidence>
<dbReference type="OrthoDB" id="9758793at2"/>
<gene>
    <name evidence="3" type="ORF">DDE18_21640</name>
</gene>
<feature type="compositionally biased region" description="Polar residues" evidence="1">
    <location>
        <begin position="190"/>
        <end position="200"/>
    </location>
</feature>
<accession>A0A2T8F4Y2</accession>
<dbReference type="InterPro" id="IPR011042">
    <property type="entry name" value="6-blade_b-propeller_TolB-like"/>
</dbReference>
<evidence type="ECO:0008006" key="5">
    <source>
        <dbReference type="Google" id="ProtNLM"/>
    </source>
</evidence>
<name>A0A2T8F4Y2_9ACTN</name>
<dbReference type="Proteomes" id="UP000246018">
    <property type="component" value="Unassembled WGS sequence"/>
</dbReference>
<dbReference type="SUPFAM" id="SSF69304">
    <property type="entry name" value="Tricorn protease N-terminal domain"/>
    <property type="match status" value="1"/>
</dbReference>
<organism evidence="3 4">
    <name type="scientific">Nocardioides gansuensis</name>
    <dbReference type="NCBI Taxonomy" id="2138300"/>
    <lineage>
        <taxon>Bacteria</taxon>
        <taxon>Bacillati</taxon>
        <taxon>Actinomycetota</taxon>
        <taxon>Actinomycetes</taxon>
        <taxon>Propionibacteriales</taxon>
        <taxon>Nocardioidaceae</taxon>
        <taxon>Nocardioides</taxon>
    </lineage>
</organism>
<dbReference type="EMBL" id="QDGZ01000014">
    <property type="protein sequence ID" value="PVG80749.1"/>
    <property type="molecule type" value="Genomic_DNA"/>
</dbReference>
<feature type="region of interest" description="Disordered" evidence="1">
    <location>
        <begin position="173"/>
        <end position="200"/>
    </location>
</feature>
<evidence type="ECO:0000256" key="2">
    <source>
        <dbReference type="SAM" id="SignalP"/>
    </source>
</evidence>
<dbReference type="InterPro" id="IPR011659">
    <property type="entry name" value="WD40"/>
</dbReference>
<dbReference type="Gene3D" id="2.120.10.30">
    <property type="entry name" value="TolB, C-terminal domain"/>
    <property type="match status" value="1"/>
</dbReference>
<protein>
    <recommendedName>
        <fullName evidence="5">Dipeptidylpeptidase IV N-terminal domain-containing protein</fullName>
    </recommendedName>
</protein>
<dbReference type="Pfam" id="PF07676">
    <property type="entry name" value="PD40"/>
    <property type="match status" value="1"/>
</dbReference>
<evidence type="ECO:0000313" key="4">
    <source>
        <dbReference type="Proteomes" id="UP000246018"/>
    </source>
</evidence>
<reference evidence="3 4" key="1">
    <citation type="submission" date="2018-04" db="EMBL/GenBank/DDBJ databases">
        <title>Genome of Nocardioides gansuensis WSJ-1.</title>
        <authorList>
            <person name="Wu S."/>
            <person name="Wang G."/>
        </authorList>
    </citation>
    <scope>NUCLEOTIDE SEQUENCE [LARGE SCALE GENOMIC DNA]</scope>
    <source>
        <strain evidence="3 4">WSJ-1</strain>
    </source>
</reference>
<sequence length="200" mass="21165">MRRLLIAVVLLTISASLALGARGSIEAPNQRPRAVQDPSRSAPPVVPGKIGMIAYAAFDPASGQTDVFNINPDGSHRRQLTTTGGDDPVWSPDGTEIAFERGEAIWLMDALGGSQRRLVNGTNAAWAPDGRRLSYACPTGAGTSAPSTCVTTRRASWWATPTTGRESLTRRGLRTVPGSHSLGSAPRRMPNTSMPRSCSA</sequence>
<feature type="signal peptide" evidence="2">
    <location>
        <begin position="1"/>
        <end position="20"/>
    </location>
</feature>
<evidence type="ECO:0000313" key="3">
    <source>
        <dbReference type="EMBL" id="PVG80749.1"/>
    </source>
</evidence>
<proteinExistence type="predicted"/>
<comment type="caution">
    <text evidence="3">The sequence shown here is derived from an EMBL/GenBank/DDBJ whole genome shotgun (WGS) entry which is preliminary data.</text>
</comment>
<keyword evidence="2" id="KW-0732">Signal</keyword>